<evidence type="ECO:0000256" key="10">
    <source>
        <dbReference type="SAM" id="MobiDB-lite"/>
    </source>
</evidence>
<dbReference type="InterPro" id="IPR019323">
    <property type="entry name" value="ELKS/CAST"/>
</dbReference>
<feature type="compositionally biased region" description="Basic and acidic residues" evidence="10">
    <location>
        <begin position="740"/>
        <end position="750"/>
    </location>
</feature>
<dbReference type="GO" id="GO:0048788">
    <property type="term" value="C:cytoskeleton of presynaptic active zone"/>
    <property type="evidence" value="ECO:0007669"/>
    <property type="project" value="TreeGrafter"/>
</dbReference>
<reference evidence="11" key="1">
    <citation type="submission" date="2020-06" db="EMBL/GenBank/DDBJ databases">
        <title>Draft genome of Bugula neritina, a colonial animal packing powerful symbionts and potential medicines.</title>
        <authorList>
            <person name="Rayko M."/>
        </authorList>
    </citation>
    <scope>NUCLEOTIDE SEQUENCE [LARGE SCALE GENOMIC DNA]</scope>
    <source>
        <strain evidence="11">Kwan_BN1</strain>
    </source>
</reference>
<feature type="coiled-coil region" evidence="9">
    <location>
        <begin position="957"/>
        <end position="984"/>
    </location>
</feature>
<proteinExistence type="predicted"/>
<comment type="subcellular location">
    <subcellularLocation>
        <location evidence="1">Cytoplasm</location>
        <location evidence="1">Cytoskeleton</location>
    </subcellularLocation>
    <subcellularLocation>
        <location evidence="8">Presynapse</location>
    </subcellularLocation>
</comment>
<feature type="compositionally biased region" description="Polar residues" evidence="10">
    <location>
        <begin position="1"/>
        <end position="15"/>
    </location>
</feature>
<evidence type="ECO:0000313" key="12">
    <source>
        <dbReference type="Proteomes" id="UP000593567"/>
    </source>
</evidence>
<evidence type="ECO:0000256" key="9">
    <source>
        <dbReference type="SAM" id="Coils"/>
    </source>
</evidence>
<evidence type="ECO:0000256" key="6">
    <source>
        <dbReference type="ARBA" id="ARBA00023212"/>
    </source>
</evidence>
<feature type="region of interest" description="Disordered" evidence="10">
    <location>
        <begin position="815"/>
        <end position="844"/>
    </location>
</feature>
<dbReference type="EMBL" id="VXIV02002635">
    <property type="protein sequence ID" value="KAF6024002.1"/>
    <property type="molecule type" value="Genomic_DNA"/>
</dbReference>
<dbReference type="PANTHER" id="PTHR18861">
    <property type="entry name" value="ELKS/RAB6-INTERACTING/CAST PROTEIN"/>
    <property type="match status" value="1"/>
</dbReference>
<protein>
    <submittedName>
        <fullName evidence="11">Brp</fullName>
    </submittedName>
</protein>
<dbReference type="GO" id="GO:0007274">
    <property type="term" value="P:neuromuscular synaptic transmission"/>
    <property type="evidence" value="ECO:0007669"/>
    <property type="project" value="TreeGrafter"/>
</dbReference>
<dbReference type="Proteomes" id="UP000593567">
    <property type="component" value="Unassembled WGS sequence"/>
</dbReference>
<dbReference type="GO" id="GO:0098882">
    <property type="term" value="F:structural constituent of presynaptic active zone"/>
    <property type="evidence" value="ECO:0007669"/>
    <property type="project" value="TreeGrafter"/>
</dbReference>
<evidence type="ECO:0000256" key="5">
    <source>
        <dbReference type="ARBA" id="ARBA00023054"/>
    </source>
</evidence>
<feature type="compositionally biased region" description="Low complexity" evidence="10">
    <location>
        <begin position="67"/>
        <end position="83"/>
    </location>
</feature>
<dbReference type="OrthoDB" id="2019763at2759"/>
<feature type="region of interest" description="Disordered" evidence="10">
    <location>
        <begin position="66"/>
        <end position="155"/>
    </location>
</feature>
<dbReference type="PANTHER" id="PTHR18861:SF0">
    <property type="entry name" value="BRUCHPILOT, ISOFORM J"/>
    <property type="match status" value="1"/>
</dbReference>
<name>A0A7J7JCJ6_BUGNE</name>
<dbReference type="AlphaFoldDB" id="A0A7J7JCJ6"/>
<keyword evidence="12" id="KW-1185">Reference proteome</keyword>
<evidence type="ECO:0000313" key="11">
    <source>
        <dbReference type="EMBL" id="KAF6024002.1"/>
    </source>
</evidence>
<keyword evidence="5 9" id="KW-0175">Coiled coil</keyword>
<evidence type="ECO:0000256" key="8">
    <source>
        <dbReference type="ARBA" id="ARBA00034106"/>
    </source>
</evidence>
<evidence type="ECO:0000256" key="7">
    <source>
        <dbReference type="ARBA" id="ARBA00023273"/>
    </source>
</evidence>
<keyword evidence="2" id="KW-0963">Cytoplasm</keyword>
<keyword evidence="7" id="KW-0966">Cell projection</keyword>
<organism evidence="11 12">
    <name type="scientific">Bugula neritina</name>
    <name type="common">Brown bryozoan</name>
    <name type="synonym">Sertularia neritina</name>
    <dbReference type="NCBI Taxonomy" id="10212"/>
    <lineage>
        <taxon>Eukaryota</taxon>
        <taxon>Metazoa</taxon>
        <taxon>Spiralia</taxon>
        <taxon>Lophotrochozoa</taxon>
        <taxon>Bryozoa</taxon>
        <taxon>Gymnolaemata</taxon>
        <taxon>Cheilostomatida</taxon>
        <taxon>Flustrina</taxon>
        <taxon>Buguloidea</taxon>
        <taxon>Bugulidae</taxon>
        <taxon>Bugula</taxon>
    </lineage>
</organism>
<feature type="compositionally biased region" description="Basic and acidic residues" evidence="10">
    <location>
        <begin position="103"/>
        <end position="115"/>
    </location>
</feature>
<feature type="compositionally biased region" description="Polar residues" evidence="10">
    <location>
        <begin position="33"/>
        <end position="44"/>
    </location>
</feature>
<evidence type="ECO:0000256" key="2">
    <source>
        <dbReference type="ARBA" id="ARBA00022490"/>
    </source>
</evidence>
<feature type="coiled-coil region" evidence="9">
    <location>
        <begin position="304"/>
        <end position="331"/>
    </location>
</feature>
<feature type="compositionally biased region" description="Basic and acidic residues" evidence="10">
    <location>
        <begin position="126"/>
        <end position="140"/>
    </location>
</feature>
<feature type="coiled-coil region" evidence="9">
    <location>
        <begin position="196"/>
        <end position="280"/>
    </location>
</feature>
<comment type="caution">
    <text evidence="11">The sequence shown here is derived from an EMBL/GenBank/DDBJ whole genome shotgun (WGS) entry which is preliminary data.</text>
</comment>
<keyword evidence="4" id="KW-0770">Synapse</keyword>
<evidence type="ECO:0000256" key="3">
    <source>
        <dbReference type="ARBA" id="ARBA00022553"/>
    </source>
</evidence>
<gene>
    <name evidence="11" type="ORF">EB796_017690</name>
</gene>
<dbReference type="GO" id="GO:0030424">
    <property type="term" value="C:axon"/>
    <property type="evidence" value="ECO:0007669"/>
    <property type="project" value="UniProtKB-SubCell"/>
</dbReference>
<dbReference type="Pfam" id="PF10174">
    <property type="entry name" value="Cast"/>
    <property type="match status" value="1"/>
</dbReference>
<feature type="coiled-coil region" evidence="9">
    <location>
        <begin position="503"/>
        <end position="621"/>
    </location>
</feature>
<sequence>MSLSRGRTSAESGKSGNMMPHSISPRLPRKSRQPNTYNSLSKLDNPGSLQQLYSFFSKMDQQYTEGRISPIPLTSPTTSPYTSRPHRRDRAYADRYGSLDIRQSNEHKSRDKFSSLDRTAAMSRYGYRDQRDRSVERGAEGDYSSRSSSLQRNRSLDRDYPLVSLSMRSLADNYDPADADSAADLRYQQSQSSMLILSLQTQLVDLNKDYTIAQRELEQNKSQLNSYIASVKTFWSPELKKERALRKEETQKYQKTQTLLTAAEHEKQVALARLQNAEERLTLQGIRESTQSPVSVTSLTAKEDDRQEKELQILQNTVAEMERRIDLQKKTLAARDASIKKLVEMLQTKNIPIETILNSEAEKDVLRNEIAALQEELQSVKTEAKQSATQTDKLQEDLDNLKMELNDAKSNINHANRQSKNLDDVQALLDIKNTRISELEKELKDLENQVNEIRSSSSEKVSEEKRHIEALHSHEQVLKSKLENLRVECSSKTTEICSLQTRLDSIQSQRSDMEQHVEIIKQQLITKDSNIDLIKNEVARLEALSKEKDSELEKKNSQLESLKTDKIQLEGDVADIRYESEVANRKLSLLQKKLDNSTEQLREKDDEISSLESRLTSLSKSSSQSETISQLQESLDEKNRQLERFVFIMYEQREVAANERQDELVEYQKNNRDLSKEVELLKQSSQDSKNELLSLRESVSELKGEKLKLESQLNQAEKNLLSKSREVEDLKQSISQLESETKTHIEHNSEQKQAIQQLSKDATQQGEQLQNYQKEIDRLLEILKEMENEKHNKDKQIRELQEQLKETKQKYVSLKRNHQHDEKLRLEENKNGRTSDSEVKARMKRDKERIEELEEALKQSVKITAKCEMVVASQKEDIDKQKSLIEQYKSDVAKATEISLHVHDLEETLKEKNDQLRKLVAERSGHMEEAFEMKQEAILSAISEKDTHIALLEASKTKNARDDIEKLTCDKQRLNLKLKDLTTQRMLLVVKQSSDNSKMLASQQTS</sequence>
<evidence type="ECO:0000256" key="4">
    <source>
        <dbReference type="ARBA" id="ARBA00023018"/>
    </source>
</evidence>
<feature type="compositionally biased region" description="Basic and acidic residues" evidence="10">
    <location>
        <begin position="819"/>
        <end position="844"/>
    </location>
</feature>
<dbReference type="Gene3D" id="1.10.287.1490">
    <property type="match status" value="1"/>
</dbReference>
<keyword evidence="3" id="KW-0597">Phosphoprotein</keyword>
<feature type="compositionally biased region" description="Polar residues" evidence="10">
    <location>
        <begin position="751"/>
        <end position="766"/>
    </location>
</feature>
<keyword evidence="6" id="KW-0206">Cytoskeleton</keyword>
<dbReference type="GO" id="GO:0048167">
    <property type="term" value="P:regulation of synaptic plasticity"/>
    <property type="evidence" value="ECO:0007669"/>
    <property type="project" value="TreeGrafter"/>
</dbReference>
<feature type="coiled-coil region" evidence="9">
    <location>
        <begin position="356"/>
        <end position="456"/>
    </location>
</feature>
<accession>A0A7J7JCJ6</accession>
<evidence type="ECO:0000256" key="1">
    <source>
        <dbReference type="ARBA" id="ARBA00004245"/>
    </source>
</evidence>
<feature type="region of interest" description="Disordered" evidence="10">
    <location>
        <begin position="740"/>
        <end position="766"/>
    </location>
</feature>
<feature type="compositionally biased region" description="Low complexity" evidence="10">
    <location>
        <begin position="144"/>
        <end position="153"/>
    </location>
</feature>
<feature type="region of interest" description="Disordered" evidence="10">
    <location>
        <begin position="1"/>
        <end position="44"/>
    </location>
</feature>